<evidence type="ECO:0000313" key="3">
    <source>
        <dbReference type="Proteomes" id="UP000663873"/>
    </source>
</evidence>
<keyword evidence="3" id="KW-1185">Reference proteome</keyword>
<dbReference type="Proteomes" id="UP000663851">
    <property type="component" value="Unassembled WGS sequence"/>
</dbReference>
<gene>
    <name evidence="2" type="ORF">HFQ381_LOCUS31252</name>
    <name evidence="1" type="ORF">UJA718_LOCUS17600</name>
</gene>
<evidence type="ECO:0000313" key="2">
    <source>
        <dbReference type="EMBL" id="CAF4557473.1"/>
    </source>
</evidence>
<evidence type="ECO:0000313" key="1">
    <source>
        <dbReference type="EMBL" id="CAF4378740.1"/>
    </source>
</evidence>
<proteinExistence type="predicted"/>
<name>A0A820MPR8_9BILA</name>
<accession>A0A820MPR8</accession>
<dbReference type="EMBL" id="CAJOBP010002871">
    <property type="protein sequence ID" value="CAF4378740.1"/>
    <property type="molecule type" value="Genomic_DNA"/>
</dbReference>
<organism evidence="1 3">
    <name type="scientific">Rotaria socialis</name>
    <dbReference type="NCBI Taxonomy" id="392032"/>
    <lineage>
        <taxon>Eukaryota</taxon>
        <taxon>Metazoa</taxon>
        <taxon>Spiralia</taxon>
        <taxon>Gnathifera</taxon>
        <taxon>Rotifera</taxon>
        <taxon>Eurotatoria</taxon>
        <taxon>Bdelloidea</taxon>
        <taxon>Philodinida</taxon>
        <taxon>Philodinidae</taxon>
        <taxon>Rotaria</taxon>
    </lineage>
</organism>
<dbReference type="AlphaFoldDB" id="A0A820MPR8"/>
<dbReference type="EMBL" id="CAJOBO010006178">
    <property type="protein sequence ID" value="CAF4557473.1"/>
    <property type="molecule type" value="Genomic_DNA"/>
</dbReference>
<dbReference type="Proteomes" id="UP000663873">
    <property type="component" value="Unassembled WGS sequence"/>
</dbReference>
<comment type="caution">
    <text evidence="1">The sequence shown here is derived from an EMBL/GenBank/DDBJ whole genome shotgun (WGS) entry which is preliminary data.</text>
</comment>
<reference evidence="1" key="1">
    <citation type="submission" date="2021-02" db="EMBL/GenBank/DDBJ databases">
        <authorList>
            <person name="Nowell W R."/>
        </authorList>
    </citation>
    <scope>NUCLEOTIDE SEQUENCE</scope>
</reference>
<sequence>MLTCHVHYLNKFDFHISLLTNGQPIDLDNILNSFKPFIGLYEKWDMWCISRWKFMPYIPYLLSFPFERIHLWTLNYNHVITRREYDMPTIIISHTFDIRSTNRFNLNNYHQHFSGKKKTFFTAKKTITTTTASTIPCENVNYIVCHLAYPNPAIISYLENRMKDDDNAKKYLDNLSRLVKLSNINALKFSRNNGITRLHVIEHVLLACPNVTELIIGSSLFFSPQRIKQSDTDSYF</sequence>
<protein>
    <submittedName>
        <fullName evidence="1">Uncharacterized protein</fullName>
    </submittedName>
</protein>